<comment type="subcellular location">
    <subcellularLocation>
        <location evidence="1">Nucleus</location>
    </subcellularLocation>
</comment>
<evidence type="ECO:0000256" key="6">
    <source>
        <dbReference type="ARBA" id="ARBA00023242"/>
    </source>
</evidence>
<keyword evidence="5" id="KW-0862">Zinc</keyword>
<dbReference type="Gene3D" id="3.30.160.60">
    <property type="entry name" value="Classic Zinc Finger"/>
    <property type="match status" value="1"/>
</dbReference>
<gene>
    <name evidence="11" type="ORF">PVAG01_04163</name>
</gene>
<proteinExistence type="predicted"/>
<keyword evidence="6" id="KW-0539">Nucleus</keyword>
<dbReference type="InterPro" id="IPR036236">
    <property type="entry name" value="Znf_C2H2_sf"/>
</dbReference>
<feature type="domain" description="C2H2-type" evidence="10">
    <location>
        <begin position="34"/>
        <end position="63"/>
    </location>
</feature>
<dbReference type="PROSITE" id="PS50157">
    <property type="entry name" value="ZINC_FINGER_C2H2_2"/>
    <property type="match status" value="2"/>
</dbReference>
<dbReference type="InterPro" id="IPR007219">
    <property type="entry name" value="XnlR_reg_dom"/>
</dbReference>
<dbReference type="PANTHER" id="PTHR40626:SF11">
    <property type="entry name" value="ZINC FINGER PROTEIN YPR022C"/>
    <property type="match status" value="1"/>
</dbReference>
<dbReference type="PROSITE" id="PS00463">
    <property type="entry name" value="ZN2_CY6_FUNGAL_1"/>
    <property type="match status" value="1"/>
</dbReference>
<feature type="domain" description="C2H2-type" evidence="10">
    <location>
        <begin position="6"/>
        <end position="33"/>
    </location>
</feature>
<dbReference type="EMBL" id="JBFCZG010000003">
    <property type="protein sequence ID" value="KAL3424882.1"/>
    <property type="molecule type" value="Genomic_DNA"/>
</dbReference>
<evidence type="ECO:0000256" key="8">
    <source>
        <dbReference type="SAM" id="MobiDB-lite"/>
    </source>
</evidence>
<dbReference type="SMART" id="SM00066">
    <property type="entry name" value="GAL4"/>
    <property type="match status" value="1"/>
</dbReference>
<accession>A0ABR4PP40</accession>
<evidence type="ECO:0000313" key="12">
    <source>
        <dbReference type="Proteomes" id="UP001629113"/>
    </source>
</evidence>
<keyword evidence="12" id="KW-1185">Reference proteome</keyword>
<keyword evidence="2" id="KW-0479">Metal-binding</keyword>
<evidence type="ECO:0000313" key="11">
    <source>
        <dbReference type="EMBL" id="KAL3424882.1"/>
    </source>
</evidence>
<evidence type="ECO:0008006" key="13">
    <source>
        <dbReference type="Google" id="ProtNLM"/>
    </source>
</evidence>
<dbReference type="InterPro" id="IPR001138">
    <property type="entry name" value="Zn2Cys6_DnaBD"/>
</dbReference>
<dbReference type="Proteomes" id="UP001629113">
    <property type="component" value="Unassembled WGS sequence"/>
</dbReference>
<dbReference type="CDD" id="cd12148">
    <property type="entry name" value="fungal_TF_MHR"/>
    <property type="match status" value="1"/>
</dbReference>
<dbReference type="SUPFAM" id="SSF57667">
    <property type="entry name" value="beta-beta-alpha zinc fingers"/>
    <property type="match status" value="1"/>
</dbReference>
<dbReference type="InterPro" id="IPR036864">
    <property type="entry name" value="Zn2-C6_fun-type_DNA-bd_sf"/>
</dbReference>
<evidence type="ECO:0000256" key="7">
    <source>
        <dbReference type="PROSITE-ProRule" id="PRU00042"/>
    </source>
</evidence>
<evidence type="ECO:0000259" key="9">
    <source>
        <dbReference type="PROSITE" id="PS50048"/>
    </source>
</evidence>
<dbReference type="CDD" id="cd00067">
    <property type="entry name" value="GAL4"/>
    <property type="match status" value="1"/>
</dbReference>
<dbReference type="PROSITE" id="PS50048">
    <property type="entry name" value="ZN2_CY6_FUNGAL_2"/>
    <property type="match status" value="1"/>
</dbReference>
<sequence>MVYSRYQCQICQFTYSSSSHLRRHEAVHLGTRVFSCHFCDRQFQRSDAARRHSKSCALRDNRPLPEPRQRGKKKQACETCARAKRACDRSMPCGGCQTSQTVCTYYQSQHDISHLQQKQLEVDSAESSDKSLSDTSSSYTCSPAPQTLKPTASSALSSGSKYTRIDVQFLLNYTDPNSGALPDFFGVGGSSLVSPAPFMDTNIPQFSAEFLEDLDNMLQVTAPPNFEACFWEERPEIPSFDGLQARQPQLQARLTELISLLRKLHKSLSVTDNAAQTKIDLTLIDVLFTVDNLLHFTRLYFDNWYPNCPILHQPTFNIETVSLPVLLGVFLIGAAYSSPRDTAALAREYYDLAEEFIFQDLNFVNILRSERGTYSSSQEAFESLQATYLVSVFQNWQSSPISRRRMRTQRYSDIISAARLMDLTSVKNDHVNSPTSQFEMFDWEAYIDAEARVRLMCYIFLVDCQYTIFYRYPPRLMITEMSGDLPSSEEAFSARDGVSCEDLLNSTQRPPPVSLSTCIKSFLHDSSWSPEIHDVLGSLTIISLFTIINAFNSILFMTKQNFLDNNNLQNIRRGLSRWKIIWNLHLGRVTPQQLSKIGFMKNALEFWHLTNIFVKAEQSADTQTVPSTEFDADSMTEVNSLLKQFEGVTIS</sequence>
<feature type="region of interest" description="Disordered" evidence="8">
    <location>
        <begin position="121"/>
        <end position="156"/>
    </location>
</feature>
<dbReference type="InterPro" id="IPR051059">
    <property type="entry name" value="VerF-like"/>
</dbReference>
<dbReference type="InterPro" id="IPR013087">
    <property type="entry name" value="Znf_C2H2_type"/>
</dbReference>
<dbReference type="PROSITE" id="PS00028">
    <property type="entry name" value="ZINC_FINGER_C2H2_1"/>
    <property type="match status" value="1"/>
</dbReference>
<protein>
    <recommendedName>
        <fullName evidence="13">Zn(2)-C6 fungal-type domain-containing protein</fullName>
    </recommendedName>
</protein>
<evidence type="ECO:0000256" key="1">
    <source>
        <dbReference type="ARBA" id="ARBA00004123"/>
    </source>
</evidence>
<reference evidence="11 12" key="1">
    <citation type="submission" date="2024-06" db="EMBL/GenBank/DDBJ databases">
        <title>Complete genome of Phlyctema vagabunda strain 19-DSS-EL-015.</title>
        <authorList>
            <person name="Fiorenzani C."/>
        </authorList>
    </citation>
    <scope>NUCLEOTIDE SEQUENCE [LARGE SCALE GENOMIC DNA]</scope>
    <source>
        <strain evidence="11 12">19-DSS-EL-015</strain>
    </source>
</reference>
<name>A0ABR4PP40_9HELO</name>
<keyword evidence="3" id="KW-0677">Repeat</keyword>
<comment type="caution">
    <text evidence="11">The sequence shown here is derived from an EMBL/GenBank/DDBJ whole genome shotgun (WGS) entry which is preliminary data.</text>
</comment>
<dbReference type="Pfam" id="PF04082">
    <property type="entry name" value="Fungal_trans"/>
    <property type="match status" value="1"/>
</dbReference>
<dbReference type="Gene3D" id="4.10.240.10">
    <property type="entry name" value="Zn(2)-C6 fungal-type DNA-binding domain"/>
    <property type="match status" value="1"/>
</dbReference>
<evidence type="ECO:0000259" key="10">
    <source>
        <dbReference type="PROSITE" id="PS50157"/>
    </source>
</evidence>
<dbReference type="Pfam" id="PF00172">
    <property type="entry name" value="Zn_clus"/>
    <property type="match status" value="1"/>
</dbReference>
<evidence type="ECO:0000256" key="5">
    <source>
        <dbReference type="ARBA" id="ARBA00022833"/>
    </source>
</evidence>
<evidence type="ECO:0000256" key="2">
    <source>
        <dbReference type="ARBA" id="ARBA00022723"/>
    </source>
</evidence>
<evidence type="ECO:0000256" key="4">
    <source>
        <dbReference type="ARBA" id="ARBA00022771"/>
    </source>
</evidence>
<feature type="domain" description="Zn(2)-C6 fungal-type" evidence="9">
    <location>
        <begin position="76"/>
        <end position="105"/>
    </location>
</feature>
<dbReference type="SMART" id="SM00355">
    <property type="entry name" value="ZnF_C2H2"/>
    <property type="match status" value="2"/>
</dbReference>
<organism evidence="11 12">
    <name type="scientific">Phlyctema vagabunda</name>
    <dbReference type="NCBI Taxonomy" id="108571"/>
    <lineage>
        <taxon>Eukaryota</taxon>
        <taxon>Fungi</taxon>
        <taxon>Dikarya</taxon>
        <taxon>Ascomycota</taxon>
        <taxon>Pezizomycotina</taxon>
        <taxon>Leotiomycetes</taxon>
        <taxon>Helotiales</taxon>
        <taxon>Dermateaceae</taxon>
        <taxon>Phlyctema</taxon>
    </lineage>
</organism>
<keyword evidence="4 7" id="KW-0863">Zinc-finger</keyword>
<dbReference type="SUPFAM" id="SSF57701">
    <property type="entry name" value="Zn2/Cys6 DNA-binding domain"/>
    <property type="match status" value="1"/>
</dbReference>
<feature type="compositionally biased region" description="Polar residues" evidence="8">
    <location>
        <begin position="139"/>
        <end position="156"/>
    </location>
</feature>
<dbReference type="PANTHER" id="PTHR40626">
    <property type="entry name" value="MIP31509P"/>
    <property type="match status" value="1"/>
</dbReference>
<evidence type="ECO:0000256" key="3">
    <source>
        <dbReference type="ARBA" id="ARBA00022737"/>
    </source>
</evidence>